<feature type="domain" description="Endonuclease/exonuclease/phosphatase" evidence="11">
    <location>
        <begin position="10"/>
        <end position="258"/>
    </location>
</feature>
<keyword evidence="10" id="KW-0539">Nucleus</keyword>
<dbReference type="GO" id="GO:0070260">
    <property type="term" value="F:5'-tyrosyl-DNA phosphodiesterase activity"/>
    <property type="evidence" value="ECO:0007669"/>
    <property type="project" value="TreeGrafter"/>
</dbReference>
<evidence type="ECO:0000256" key="7">
    <source>
        <dbReference type="ARBA" id="ARBA00022801"/>
    </source>
</evidence>
<accession>S8FPF0</accession>
<proteinExistence type="predicted"/>
<dbReference type="PANTHER" id="PTHR15822:SF4">
    <property type="entry name" value="TYROSYL-DNA PHOSPHODIESTERASE 2"/>
    <property type="match status" value="1"/>
</dbReference>
<comment type="cofactor">
    <cofactor evidence="1">
        <name>Mn(2+)</name>
        <dbReference type="ChEBI" id="CHEBI:29035"/>
    </cofactor>
</comment>
<dbReference type="AlphaFoldDB" id="S8FPF0"/>
<dbReference type="Proteomes" id="UP000015241">
    <property type="component" value="Unassembled WGS sequence"/>
</dbReference>
<evidence type="ECO:0000256" key="10">
    <source>
        <dbReference type="ARBA" id="ARBA00023242"/>
    </source>
</evidence>
<evidence type="ECO:0000259" key="11">
    <source>
        <dbReference type="Pfam" id="PF03372"/>
    </source>
</evidence>
<evidence type="ECO:0000256" key="3">
    <source>
        <dbReference type="ARBA" id="ARBA00004322"/>
    </source>
</evidence>
<dbReference type="CDD" id="cd09080">
    <property type="entry name" value="TDP2"/>
    <property type="match status" value="1"/>
</dbReference>
<dbReference type="SUPFAM" id="SSF56219">
    <property type="entry name" value="DNase I-like"/>
    <property type="match status" value="1"/>
</dbReference>
<evidence type="ECO:0000256" key="8">
    <source>
        <dbReference type="ARBA" id="ARBA00022842"/>
    </source>
</evidence>
<reference evidence="12 13" key="1">
    <citation type="journal article" date="2012" name="Science">
        <title>The Paleozoic origin of enzymatic lignin decomposition reconstructed from 31 fungal genomes.</title>
        <authorList>
            <person name="Floudas D."/>
            <person name="Binder M."/>
            <person name="Riley R."/>
            <person name="Barry K."/>
            <person name="Blanchette R.A."/>
            <person name="Henrissat B."/>
            <person name="Martinez A.T."/>
            <person name="Otillar R."/>
            <person name="Spatafora J.W."/>
            <person name="Yadav J.S."/>
            <person name="Aerts A."/>
            <person name="Benoit I."/>
            <person name="Boyd A."/>
            <person name="Carlson A."/>
            <person name="Copeland A."/>
            <person name="Coutinho P.M."/>
            <person name="de Vries R.P."/>
            <person name="Ferreira P."/>
            <person name="Findley K."/>
            <person name="Foster B."/>
            <person name="Gaskell J."/>
            <person name="Glotzer D."/>
            <person name="Gorecki P."/>
            <person name="Heitman J."/>
            <person name="Hesse C."/>
            <person name="Hori C."/>
            <person name="Igarashi K."/>
            <person name="Jurgens J.A."/>
            <person name="Kallen N."/>
            <person name="Kersten P."/>
            <person name="Kohler A."/>
            <person name="Kuees U."/>
            <person name="Kumar T.K.A."/>
            <person name="Kuo A."/>
            <person name="LaButti K."/>
            <person name="Larrondo L.F."/>
            <person name="Lindquist E."/>
            <person name="Ling A."/>
            <person name="Lombard V."/>
            <person name="Lucas S."/>
            <person name="Lundell T."/>
            <person name="Martin R."/>
            <person name="McLaughlin D.J."/>
            <person name="Morgenstern I."/>
            <person name="Morin E."/>
            <person name="Murat C."/>
            <person name="Nagy L.G."/>
            <person name="Nolan M."/>
            <person name="Ohm R.A."/>
            <person name="Patyshakuliyeva A."/>
            <person name="Rokas A."/>
            <person name="Ruiz-Duenas F.J."/>
            <person name="Sabat G."/>
            <person name="Salamov A."/>
            <person name="Samejima M."/>
            <person name="Schmutz J."/>
            <person name="Slot J.C."/>
            <person name="St John F."/>
            <person name="Stenlid J."/>
            <person name="Sun H."/>
            <person name="Sun S."/>
            <person name="Syed K."/>
            <person name="Tsang A."/>
            <person name="Wiebenga A."/>
            <person name="Young D."/>
            <person name="Pisabarro A."/>
            <person name="Eastwood D.C."/>
            <person name="Martin F."/>
            <person name="Cullen D."/>
            <person name="Grigoriev I.V."/>
            <person name="Hibbett D.S."/>
        </authorList>
    </citation>
    <scope>NUCLEOTIDE SEQUENCE</scope>
    <source>
        <strain evidence="13">FP-58527</strain>
    </source>
</reference>
<protein>
    <recommendedName>
        <fullName evidence="11">Endonuclease/exonuclease/phosphatase domain-containing protein</fullName>
    </recommendedName>
</protein>
<dbReference type="InterPro" id="IPR051547">
    <property type="entry name" value="TDP2-like"/>
</dbReference>
<evidence type="ECO:0000313" key="12">
    <source>
        <dbReference type="EMBL" id="EPT03141.1"/>
    </source>
</evidence>
<dbReference type="PANTHER" id="PTHR15822">
    <property type="entry name" value="TRAF AND TNF RECEPTOR-ASSOCIATED PROTEIN"/>
    <property type="match status" value="1"/>
</dbReference>
<dbReference type="GO" id="GO:0004518">
    <property type="term" value="F:nuclease activity"/>
    <property type="evidence" value="ECO:0007669"/>
    <property type="project" value="UniProtKB-KW"/>
</dbReference>
<dbReference type="STRING" id="743788.S8FPF0"/>
<evidence type="ECO:0000256" key="2">
    <source>
        <dbReference type="ARBA" id="ARBA00001946"/>
    </source>
</evidence>
<dbReference type="EMBL" id="KE504131">
    <property type="protein sequence ID" value="EPT03141.1"/>
    <property type="molecule type" value="Genomic_DNA"/>
</dbReference>
<keyword evidence="5" id="KW-0479">Metal-binding</keyword>
<evidence type="ECO:0000256" key="5">
    <source>
        <dbReference type="ARBA" id="ARBA00022723"/>
    </source>
</evidence>
<dbReference type="Gene3D" id="3.60.10.10">
    <property type="entry name" value="Endonuclease/exonuclease/phosphatase"/>
    <property type="match status" value="1"/>
</dbReference>
<dbReference type="GO" id="GO:0005737">
    <property type="term" value="C:cytoplasm"/>
    <property type="evidence" value="ECO:0007669"/>
    <property type="project" value="TreeGrafter"/>
</dbReference>
<evidence type="ECO:0000313" key="13">
    <source>
        <dbReference type="Proteomes" id="UP000015241"/>
    </source>
</evidence>
<evidence type="ECO:0000256" key="4">
    <source>
        <dbReference type="ARBA" id="ARBA00022722"/>
    </source>
</evidence>
<evidence type="ECO:0000256" key="1">
    <source>
        <dbReference type="ARBA" id="ARBA00001936"/>
    </source>
</evidence>
<evidence type="ECO:0000256" key="6">
    <source>
        <dbReference type="ARBA" id="ARBA00022763"/>
    </source>
</evidence>
<dbReference type="Pfam" id="PF03372">
    <property type="entry name" value="Exo_endo_phos"/>
    <property type="match status" value="1"/>
</dbReference>
<dbReference type="HOGENOM" id="CLU_042307_0_0_1"/>
<dbReference type="OrthoDB" id="9975959at2759"/>
<evidence type="ECO:0000256" key="9">
    <source>
        <dbReference type="ARBA" id="ARBA00023204"/>
    </source>
</evidence>
<dbReference type="GO" id="GO:0046872">
    <property type="term" value="F:metal ion binding"/>
    <property type="evidence" value="ECO:0007669"/>
    <property type="project" value="UniProtKB-KW"/>
</dbReference>
<keyword evidence="8" id="KW-0460">Magnesium</keyword>
<keyword evidence="13" id="KW-1185">Reference proteome</keyword>
<keyword evidence="6" id="KW-0227">DNA damage</keyword>
<organism evidence="12 13">
    <name type="scientific">Fomitopsis schrenkii</name>
    <name type="common">Brown rot fungus</name>
    <dbReference type="NCBI Taxonomy" id="2126942"/>
    <lineage>
        <taxon>Eukaryota</taxon>
        <taxon>Fungi</taxon>
        <taxon>Dikarya</taxon>
        <taxon>Basidiomycota</taxon>
        <taxon>Agaricomycotina</taxon>
        <taxon>Agaricomycetes</taxon>
        <taxon>Polyporales</taxon>
        <taxon>Fomitopsis</taxon>
    </lineage>
</organism>
<dbReference type="eggNOG" id="ENOG502S394">
    <property type="taxonomic scope" value="Eukaryota"/>
</dbReference>
<keyword evidence="4" id="KW-0540">Nuclease</keyword>
<sequence>MTPPDSIRLVSWNVDFMAPNAEDRLRYTLDDIRSHLEQSDGGNDVSPVPSCILLQEIDGDAMPVILQNQWVREHFIVVPTSTKHWPSPRYGNVTLISNTVPSVSAQSLVFGNSRMGRNAVIVDVHLLASGSDTPALLRIANVHLESLPEGTPMRPEQLLSTAELLRADGVRAGVVAGDMNPIDPRDATIPAEAGLTDAYRGGDDDESNFTWGYQPRSRFPPCRMDKILHTGNASLEVDAPNRIGVGLKMATGQWVSDHYGLMTTIKFGAN</sequence>
<gene>
    <name evidence="12" type="ORF">FOMPIDRAFT_1159222</name>
</gene>
<keyword evidence="7" id="KW-0378">Hydrolase</keyword>
<comment type="subcellular location">
    <subcellularLocation>
        <location evidence="3">Nucleus</location>
        <location evidence="3">PML body</location>
    </subcellularLocation>
</comment>
<dbReference type="InterPro" id="IPR036691">
    <property type="entry name" value="Endo/exonu/phosph_ase_sf"/>
</dbReference>
<name>S8FPF0_FOMSC</name>
<keyword evidence="9" id="KW-0234">DNA repair</keyword>
<comment type="cofactor">
    <cofactor evidence="2">
        <name>Mg(2+)</name>
        <dbReference type="ChEBI" id="CHEBI:18420"/>
    </cofactor>
</comment>
<dbReference type="InterPro" id="IPR005135">
    <property type="entry name" value="Endo/exonuclease/phosphatase"/>
</dbReference>
<dbReference type="InParanoid" id="S8FPF0"/>
<dbReference type="GO" id="GO:0003697">
    <property type="term" value="F:single-stranded DNA binding"/>
    <property type="evidence" value="ECO:0007669"/>
    <property type="project" value="TreeGrafter"/>
</dbReference>
<dbReference type="GO" id="GO:0006302">
    <property type="term" value="P:double-strand break repair"/>
    <property type="evidence" value="ECO:0007669"/>
    <property type="project" value="TreeGrafter"/>
</dbReference>